<dbReference type="GO" id="GO:0005737">
    <property type="term" value="C:cytoplasm"/>
    <property type="evidence" value="ECO:0007669"/>
    <property type="project" value="UniProtKB-SubCell"/>
</dbReference>
<dbReference type="InterPro" id="IPR004498">
    <property type="entry name" value="Ribosomal_PrmA_MeTrfase"/>
</dbReference>
<keyword evidence="4 6" id="KW-0808">Transferase</keyword>
<evidence type="ECO:0000256" key="1">
    <source>
        <dbReference type="ARBA" id="ARBA00009741"/>
    </source>
</evidence>
<dbReference type="AlphaFoldDB" id="A0A2N5N8B2"/>
<protein>
    <recommendedName>
        <fullName evidence="6">Ribosomal protein L11 methyltransferase</fullName>
        <shortName evidence="6">L11 Mtase</shortName>
        <ecNumber evidence="6">2.1.1.-</ecNumber>
    </recommendedName>
</protein>
<dbReference type="RefSeq" id="WP_028597078.1">
    <property type="nucleotide sequence ID" value="NZ_BIMM01000033.1"/>
</dbReference>
<sequence>MKYHELTIYTTEEAVEMISNFLHEQGAGGVSIEESGSLERRRDLSFGQWYELPLNDIPEGFVVIKGYFNEDEDMDAHVKAVRPRIEELRTYEIDPGPADISVVTVDENDWATAWKQYFKPIRVSERLTIKPTWEEYEATSEELVIEIDPGMAFGTGTHPTTSLCLRALESTVREGDEVIDVGTGSGILAIGAVKLGASRVLAVDLDPVAVSSAIENARLNGLEDRIQALQSDLLGVLKISSGEASSWSSESNPIEAKVRAELAERAVNEPLIVRVPCDLIVANILAEIILLFLDDVYAALKPGGTYIASGIYENKEETVAAALLAAGFEIVERVREDKWIAFVAAKPKGEG</sequence>
<dbReference type="EMBL" id="NFEZ01000003">
    <property type="protein sequence ID" value="PLT46563.1"/>
    <property type="molecule type" value="Genomic_DNA"/>
</dbReference>
<evidence type="ECO:0000256" key="2">
    <source>
        <dbReference type="ARBA" id="ARBA00022490"/>
    </source>
</evidence>
<evidence type="ECO:0000256" key="3">
    <source>
        <dbReference type="ARBA" id="ARBA00022603"/>
    </source>
</evidence>
<proteinExistence type="inferred from homology"/>
<reference evidence="7 8" key="1">
    <citation type="submission" date="2017-05" db="EMBL/GenBank/DDBJ databases">
        <title>Functional genome analysis of Paenibacillus pasadenensis strain R16: insights on endophytic life style and antifungal activity.</title>
        <authorList>
            <person name="Passera A."/>
            <person name="Marcolungo L."/>
            <person name="Casati P."/>
            <person name="Brasca M."/>
            <person name="Quaglino F."/>
            <person name="Delledonne M."/>
        </authorList>
    </citation>
    <scope>NUCLEOTIDE SEQUENCE [LARGE SCALE GENOMIC DNA]</scope>
    <source>
        <strain evidence="7 8">R16</strain>
    </source>
</reference>
<organism evidence="7 8">
    <name type="scientific">Paenibacillus pasadenensis</name>
    <dbReference type="NCBI Taxonomy" id="217090"/>
    <lineage>
        <taxon>Bacteria</taxon>
        <taxon>Bacillati</taxon>
        <taxon>Bacillota</taxon>
        <taxon>Bacilli</taxon>
        <taxon>Bacillales</taxon>
        <taxon>Paenibacillaceae</taxon>
        <taxon>Paenibacillus</taxon>
    </lineage>
</organism>
<feature type="binding site" evidence="6">
    <location>
        <position position="204"/>
    </location>
    <ligand>
        <name>S-adenosyl-L-methionine</name>
        <dbReference type="ChEBI" id="CHEBI:59789"/>
    </ligand>
</feature>
<dbReference type="CDD" id="cd02440">
    <property type="entry name" value="AdoMet_MTases"/>
    <property type="match status" value="1"/>
</dbReference>
<dbReference type="PANTHER" id="PTHR43648:SF1">
    <property type="entry name" value="ELECTRON TRANSFER FLAVOPROTEIN BETA SUBUNIT LYSINE METHYLTRANSFERASE"/>
    <property type="match status" value="1"/>
</dbReference>
<comment type="catalytic activity">
    <reaction evidence="6">
        <text>L-lysyl-[protein] + 3 S-adenosyl-L-methionine = N(6),N(6),N(6)-trimethyl-L-lysyl-[protein] + 3 S-adenosyl-L-homocysteine + 3 H(+)</text>
        <dbReference type="Rhea" id="RHEA:54192"/>
        <dbReference type="Rhea" id="RHEA-COMP:9752"/>
        <dbReference type="Rhea" id="RHEA-COMP:13826"/>
        <dbReference type="ChEBI" id="CHEBI:15378"/>
        <dbReference type="ChEBI" id="CHEBI:29969"/>
        <dbReference type="ChEBI" id="CHEBI:57856"/>
        <dbReference type="ChEBI" id="CHEBI:59789"/>
        <dbReference type="ChEBI" id="CHEBI:61961"/>
    </reaction>
</comment>
<evidence type="ECO:0000256" key="5">
    <source>
        <dbReference type="ARBA" id="ARBA00022691"/>
    </source>
</evidence>
<evidence type="ECO:0000313" key="7">
    <source>
        <dbReference type="EMBL" id="PLT46563.1"/>
    </source>
</evidence>
<dbReference type="EC" id="2.1.1.-" evidence="6"/>
<dbReference type="GO" id="GO:0016279">
    <property type="term" value="F:protein-lysine N-methyltransferase activity"/>
    <property type="evidence" value="ECO:0007669"/>
    <property type="project" value="RHEA"/>
</dbReference>
<dbReference type="GO" id="GO:0005840">
    <property type="term" value="C:ribosome"/>
    <property type="evidence" value="ECO:0007669"/>
    <property type="project" value="UniProtKB-KW"/>
</dbReference>
<comment type="subcellular location">
    <subcellularLocation>
        <location evidence="6">Cytoplasm</location>
    </subcellularLocation>
</comment>
<comment type="similarity">
    <text evidence="1 6">Belongs to the methyltransferase superfamily. PrmA family.</text>
</comment>
<feature type="binding site" evidence="6">
    <location>
        <position position="283"/>
    </location>
    <ligand>
        <name>S-adenosyl-L-methionine</name>
        <dbReference type="ChEBI" id="CHEBI:59789"/>
    </ligand>
</feature>
<dbReference type="GO" id="GO:0032259">
    <property type="term" value="P:methylation"/>
    <property type="evidence" value="ECO:0007669"/>
    <property type="project" value="UniProtKB-KW"/>
</dbReference>
<feature type="binding site" evidence="6">
    <location>
        <position position="182"/>
    </location>
    <ligand>
        <name>S-adenosyl-L-methionine</name>
        <dbReference type="ChEBI" id="CHEBI:59789"/>
    </ligand>
</feature>
<comment type="caution">
    <text evidence="7">The sequence shown here is derived from an EMBL/GenBank/DDBJ whole genome shotgun (WGS) entry which is preliminary data.</text>
</comment>
<dbReference type="NCBIfam" id="TIGR00406">
    <property type="entry name" value="prmA"/>
    <property type="match status" value="1"/>
</dbReference>
<dbReference type="PANTHER" id="PTHR43648">
    <property type="entry name" value="ELECTRON TRANSFER FLAVOPROTEIN BETA SUBUNIT LYSINE METHYLTRANSFERASE"/>
    <property type="match status" value="1"/>
</dbReference>
<dbReference type="Proteomes" id="UP000234789">
    <property type="component" value="Unassembled WGS sequence"/>
</dbReference>
<gene>
    <name evidence="6" type="primary">prmA</name>
    <name evidence="7" type="ORF">B8V81_0787</name>
</gene>
<accession>A0A2N5N8B2</accession>
<dbReference type="Gene3D" id="3.40.50.150">
    <property type="entry name" value="Vaccinia Virus protein VP39"/>
    <property type="match status" value="1"/>
</dbReference>
<dbReference type="Pfam" id="PF06325">
    <property type="entry name" value="PrmA"/>
    <property type="match status" value="1"/>
</dbReference>
<comment type="function">
    <text evidence="6">Methylates ribosomal protein L11.</text>
</comment>
<dbReference type="HAMAP" id="MF_00735">
    <property type="entry name" value="Methyltr_PrmA"/>
    <property type="match status" value="1"/>
</dbReference>
<evidence type="ECO:0000256" key="6">
    <source>
        <dbReference type="HAMAP-Rule" id="MF_00735"/>
    </source>
</evidence>
<evidence type="ECO:0000256" key="4">
    <source>
        <dbReference type="ARBA" id="ARBA00022679"/>
    </source>
</evidence>
<keyword evidence="3 6" id="KW-0489">Methyltransferase</keyword>
<evidence type="ECO:0000313" key="8">
    <source>
        <dbReference type="Proteomes" id="UP000234789"/>
    </source>
</evidence>
<dbReference type="InterPro" id="IPR050078">
    <property type="entry name" value="Ribosomal_L11_MeTrfase_PrmA"/>
</dbReference>
<dbReference type="SUPFAM" id="SSF53335">
    <property type="entry name" value="S-adenosyl-L-methionine-dependent methyltransferases"/>
    <property type="match status" value="1"/>
</dbReference>
<keyword evidence="5 6" id="KW-0949">S-adenosyl-L-methionine</keyword>
<name>A0A2N5N8B2_9BACL</name>
<keyword evidence="2 6" id="KW-0963">Cytoplasm</keyword>
<dbReference type="OrthoDB" id="9785995at2"/>
<dbReference type="InterPro" id="IPR029063">
    <property type="entry name" value="SAM-dependent_MTases_sf"/>
</dbReference>
<keyword evidence="7" id="KW-0687">Ribonucleoprotein</keyword>
<feature type="binding site" evidence="6">
    <location>
        <position position="161"/>
    </location>
    <ligand>
        <name>S-adenosyl-L-methionine</name>
        <dbReference type="ChEBI" id="CHEBI:59789"/>
    </ligand>
</feature>
<keyword evidence="7" id="KW-0689">Ribosomal protein</keyword>
<keyword evidence="8" id="KW-1185">Reference proteome</keyword>